<dbReference type="EMBL" id="CP001739">
    <property type="protein sequence ID" value="ACZ10950.1"/>
    <property type="molecule type" value="Genomic_DNA"/>
</dbReference>
<dbReference type="KEGG" id="str:Sterm_4118"/>
<evidence type="ECO:0000313" key="1">
    <source>
        <dbReference type="EMBL" id="ACZ10950.1"/>
    </source>
</evidence>
<dbReference type="HOGENOM" id="CLU_142655_0_0_0"/>
<reference evidence="2" key="1">
    <citation type="submission" date="2009-09" db="EMBL/GenBank/DDBJ databases">
        <title>The complete chromosome of Sebaldella termitidis ATCC 33386.</title>
        <authorList>
            <consortium name="US DOE Joint Genome Institute (JGI-PGF)"/>
            <person name="Lucas S."/>
            <person name="Copeland A."/>
            <person name="Lapidus A."/>
            <person name="Glavina del Rio T."/>
            <person name="Dalin E."/>
            <person name="Tice H."/>
            <person name="Bruce D."/>
            <person name="Goodwin L."/>
            <person name="Pitluck S."/>
            <person name="Kyrpides N."/>
            <person name="Mavromatis K."/>
            <person name="Ivanova N."/>
            <person name="Mikhailova N."/>
            <person name="Sims D."/>
            <person name="Meincke L."/>
            <person name="Brettin T."/>
            <person name="Detter J.C."/>
            <person name="Han C."/>
            <person name="Larimer F."/>
            <person name="Land M."/>
            <person name="Hauser L."/>
            <person name="Markowitz V."/>
            <person name="Cheng J.F."/>
            <person name="Hugenholtz P."/>
            <person name="Woyke T."/>
            <person name="Wu D."/>
            <person name="Eisen J.A."/>
        </authorList>
    </citation>
    <scope>NUCLEOTIDE SEQUENCE [LARGE SCALE GENOMIC DNA]</scope>
    <source>
        <strain evidence="2">ATCC 33386 / NCTC 11300</strain>
    </source>
</reference>
<gene>
    <name evidence="1" type="ordered locus">Sterm_4118</name>
</gene>
<name>D1AGJ8_SEBTE</name>
<dbReference type="RefSeq" id="WP_012863525.1">
    <property type="nucleotide sequence ID" value="NC_013517.1"/>
</dbReference>
<dbReference type="AlphaFoldDB" id="D1AGJ8"/>
<accession>D1AGJ8</accession>
<protein>
    <submittedName>
        <fullName evidence="1">Uncharacterized protein</fullName>
    </submittedName>
</protein>
<dbReference type="Proteomes" id="UP000000845">
    <property type="component" value="Chromosome"/>
</dbReference>
<reference evidence="1 2" key="2">
    <citation type="journal article" date="2010" name="Stand. Genomic Sci.">
        <title>Complete genome sequence of Sebaldella termitidis type strain (NCTC 11300).</title>
        <authorList>
            <person name="Harmon-Smith M."/>
            <person name="Celia L."/>
            <person name="Chertkov O."/>
            <person name="Lapidus A."/>
            <person name="Copeland A."/>
            <person name="Glavina Del Rio T."/>
            <person name="Nolan M."/>
            <person name="Lucas S."/>
            <person name="Tice H."/>
            <person name="Cheng J.F."/>
            <person name="Han C."/>
            <person name="Detter J.C."/>
            <person name="Bruce D."/>
            <person name="Goodwin L."/>
            <person name="Pitluck S."/>
            <person name="Pati A."/>
            <person name="Liolios K."/>
            <person name="Ivanova N."/>
            <person name="Mavromatis K."/>
            <person name="Mikhailova N."/>
            <person name="Chen A."/>
            <person name="Palaniappan K."/>
            <person name="Land M."/>
            <person name="Hauser L."/>
            <person name="Chang Y.J."/>
            <person name="Jeffries C.D."/>
            <person name="Brettin T."/>
            <person name="Goker M."/>
            <person name="Beck B."/>
            <person name="Bristow J."/>
            <person name="Eisen J.A."/>
            <person name="Markowitz V."/>
            <person name="Hugenholtz P."/>
            <person name="Kyrpides N.C."/>
            <person name="Klenk H.P."/>
            <person name="Chen F."/>
        </authorList>
    </citation>
    <scope>NUCLEOTIDE SEQUENCE [LARGE SCALE GENOMIC DNA]</scope>
    <source>
        <strain evidence="2">ATCC 33386 / NCTC 11300</strain>
    </source>
</reference>
<organism evidence="1 2">
    <name type="scientific">Sebaldella termitidis (strain ATCC 33386 / NCTC 11300)</name>
    <dbReference type="NCBI Taxonomy" id="526218"/>
    <lineage>
        <taxon>Bacteria</taxon>
        <taxon>Fusobacteriati</taxon>
        <taxon>Fusobacteriota</taxon>
        <taxon>Fusobacteriia</taxon>
        <taxon>Fusobacteriales</taxon>
        <taxon>Leptotrichiaceae</taxon>
        <taxon>Sebaldella</taxon>
    </lineage>
</organism>
<dbReference type="eggNOG" id="ENOG502ZQQ1">
    <property type="taxonomic scope" value="Bacteria"/>
</dbReference>
<proteinExistence type="predicted"/>
<sequence length="152" mass="17760">MKKLPPVEKIYEAYSALSDNRVIMEENSAKVFSSDKSKEYTVTWNENIYSSNDNASYWQGYAGYPMIAVFMLQKKLSFDNSVAEFFKNINWKELNTKYKGKYSKAVDEIMEKLKNSGIDTDKIYKETENIFEELKNLDIQCKRSSLRPPKSK</sequence>
<evidence type="ECO:0000313" key="2">
    <source>
        <dbReference type="Proteomes" id="UP000000845"/>
    </source>
</evidence>
<keyword evidence="2" id="KW-1185">Reference proteome</keyword>
<dbReference type="STRING" id="526218.Sterm_4118"/>